<protein>
    <submittedName>
        <fullName evidence="3">GRAM domain-containing protein</fullName>
    </submittedName>
</protein>
<dbReference type="AlphaFoldDB" id="A0A1M4Y455"/>
<proteinExistence type="predicted"/>
<accession>A0A1M4Y455</accession>
<keyword evidence="4" id="KW-1185">Reference proteome</keyword>
<feature type="domain" description="GRAM" evidence="2">
    <location>
        <begin position="55"/>
        <end position="142"/>
    </location>
</feature>
<sequence length="173" mass="18912">MKQAVKTLIYAGVPFGIFVGLCIGILNGFYAGVFAGLFSGLLFGLTLSIFAEVQKRKFKKIGLQITNGKKIIMDGGANHFKGVEGVGGWLFLTADELIFKSHAFNVQRHQIIIPLNEIIEVKAVPTAGIIPNGLLIKTNDSTERFVVYNRNTWIKKINEAISALRRGFTGTIG</sequence>
<name>A0A1M4Y455_9THEO</name>
<dbReference type="InterPro" id="IPR011993">
    <property type="entry name" value="PH-like_dom_sf"/>
</dbReference>
<feature type="transmembrane region" description="Helical" evidence="1">
    <location>
        <begin position="7"/>
        <end position="26"/>
    </location>
</feature>
<dbReference type="OrthoDB" id="2085436at2"/>
<dbReference type="InterPro" id="IPR004182">
    <property type="entry name" value="GRAM"/>
</dbReference>
<keyword evidence="1" id="KW-1133">Transmembrane helix</keyword>
<evidence type="ECO:0000313" key="3">
    <source>
        <dbReference type="EMBL" id="SHF00577.1"/>
    </source>
</evidence>
<dbReference type="Pfam" id="PF02893">
    <property type="entry name" value="GRAM"/>
    <property type="match status" value="1"/>
</dbReference>
<dbReference type="STRING" id="1121256.SAMN02746089_01153"/>
<evidence type="ECO:0000259" key="2">
    <source>
        <dbReference type="Pfam" id="PF02893"/>
    </source>
</evidence>
<keyword evidence="1" id="KW-0472">Membrane</keyword>
<feature type="transmembrane region" description="Helical" evidence="1">
    <location>
        <begin position="32"/>
        <end position="51"/>
    </location>
</feature>
<dbReference type="Gene3D" id="2.30.29.30">
    <property type="entry name" value="Pleckstrin-homology domain (PH domain)/Phosphotyrosine-binding domain (PTB)"/>
    <property type="match status" value="1"/>
</dbReference>
<dbReference type="EMBL" id="FQVH01000009">
    <property type="protein sequence ID" value="SHF00577.1"/>
    <property type="molecule type" value="Genomic_DNA"/>
</dbReference>
<evidence type="ECO:0000256" key="1">
    <source>
        <dbReference type="SAM" id="Phobius"/>
    </source>
</evidence>
<dbReference type="RefSeq" id="WP_084110943.1">
    <property type="nucleotide sequence ID" value="NZ_FQVH01000009.1"/>
</dbReference>
<reference evidence="3 4" key="1">
    <citation type="submission" date="2016-11" db="EMBL/GenBank/DDBJ databases">
        <authorList>
            <person name="Jaros S."/>
            <person name="Januszkiewicz K."/>
            <person name="Wedrychowicz H."/>
        </authorList>
    </citation>
    <scope>NUCLEOTIDE SEQUENCE [LARGE SCALE GENOMIC DNA]</scope>
    <source>
        <strain evidence="3 4">DSM 17918</strain>
    </source>
</reference>
<organism evidence="3 4">
    <name type="scientific">Caldanaerobius fijiensis DSM 17918</name>
    <dbReference type="NCBI Taxonomy" id="1121256"/>
    <lineage>
        <taxon>Bacteria</taxon>
        <taxon>Bacillati</taxon>
        <taxon>Bacillota</taxon>
        <taxon>Clostridia</taxon>
        <taxon>Thermoanaerobacterales</taxon>
        <taxon>Thermoanaerobacteraceae</taxon>
        <taxon>Caldanaerobius</taxon>
    </lineage>
</organism>
<gene>
    <name evidence="3" type="ORF">SAMN02746089_01153</name>
</gene>
<dbReference type="Proteomes" id="UP000184088">
    <property type="component" value="Unassembled WGS sequence"/>
</dbReference>
<evidence type="ECO:0000313" key="4">
    <source>
        <dbReference type="Proteomes" id="UP000184088"/>
    </source>
</evidence>
<keyword evidence="1" id="KW-0812">Transmembrane</keyword>